<organism evidence="2 3">
    <name type="scientific">Tritrichomonas musculus</name>
    <dbReference type="NCBI Taxonomy" id="1915356"/>
    <lineage>
        <taxon>Eukaryota</taxon>
        <taxon>Metamonada</taxon>
        <taxon>Parabasalia</taxon>
        <taxon>Tritrichomonadida</taxon>
        <taxon>Tritrichomonadidae</taxon>
        <taxon>Tritrichomonas</taxon>
    </lineage>
</organism>
<keyword evidence="3" id="KW-1185">Reference proteome</keyword>
<evidence type="ECO:0000313" key="1">
    <source>
        <dbReference type="EMBL" id="KAK8834629.1"/>
    </source>
</evidence>
<dbReference type="EMBL" id="JAPFFF010000005">
    <property type="protein sequence ID" value="KAK8888978.1"/>
    <property type="molecule type" value="Genomic_DNA"/>
</dbReference>
<sequence length="67" mass="7670">MHYIGNSTPKTAYKFAVRQSMARDFENDLEISFDINKKENIGGAHLNFRDSNGTEFDTNSIENIENI</sequence>
<proteinExistence type="predicted"/>
<reference evidence="2 3" key="1">
    <citation type="submission" date="2024-04" db="EMBL/GenBank/DDBJ databases">
        <title>Tritrichomonas musculus Genome.</title>
        <authorList>
            <person name="Alves-Ferreira E."/>
            <person name="Grigg M."/>
            <person name="Lorenzi H."/>
            <person name="Galac M."/>
        </authorList>
    </citation>
    <scope>NUCLEOTIDE SEQUENCE [LARGE SCALE GENOMIC DNA]</scope>
    <source>
        <strain evidence="2 3">EAF2021</strain>
    </source>
</reference>
<dbReference type="EMBL" id="JAPFFF010000350">
    <property type="protein sequence ID" value="KAK8834629.1"/>
    <property type="molecule type" value="Genomic_DNA"/>
</dbReference>
<accession>A0ABR2KDQ3</accession>
<dbReference type="Proteomes" id="UP001470230">
    <property type="component" value="Unassembled WGS sequence"/>
</dbReference>
<name>A0ABR2KDQ3_9EUKA</name>
<evidence type="ECO:0000313" key="2">
    <source>
        <dbReference type="EMBL" id="KAK8888978.1"/>
    </source>
</evidence>
<comment type="caution">
    <text evidence="2">The sequence shown here is derived from an EMBL/GenBank/DDBJ whole genome shotgun (WGS) entry which is preliminary data.</text>
</comment>
<evidence type="ECO:0000313" key="3">
    <source>
        <dbReference type="Proteomes" id="UP001470230"/>
    </source>
</evidence>
<gene>
    <name evidence="1" type="ORF">M9Y10_026573</name>
    <name evidence="2" type="ORF">M9Y10_033719</name>
</gene>
<protein>
    <submittedName>
        <fullName evidence="2">Uncharacterized protein</fullName>
    </submittedName>
</protein>